<name>A0A1Q9DJU2_SYMMI</name>
<feature type="repeat" description="WD" evidence="7">
    <location>
        <begin position="248"/>
        <end position="289"/>
    </location>
</feature>
<evidence type="ECO:0000313" key="9">
    <source>
        <dbReference type="EMBL" id="OLP95428.1"/>
    </source>
</evidence>
<evidence type="ECO:0000256" key="1">
    <source>
        <dbReference type="ARBA" id="ARBA00022574"/>
    </source>
</evidence>
<dbReference type="InterPro" id="IPR006689">
    <property type="entry name" value="Small_GTPase_ARF/SAR"/>
</dbReference>
<dbReference type="GO" id="GO:0003924">
    <property type="term" value="F:GTPase activity"/>
    <property type="evidence" value="ECO:0007669"/>
    <property type="project" value="InterPro"/>
</dbReference>
<dbReference type="InterPro" id="IPR001680">
    <property type="entry name" value="WD40_rpt"/>
</dbReference>
<feature type="repeat" description="WD" evidence="7">
    <location>
        <begin position="5"/>
        <end position="46"/>
    </location>
</feature>
<feature type="repeat" description="WD" evidence="7">
    <location>
        <begin position="204"/>
        <end position="245"/>
    </location>
</feature>
<dbReference type="GO" id="GO:0006888">
    <property type="term" value="P:endoplasmic reticulum to Golgi vesicle-mediated transport"/>
    <property type="evidence" value="ECO:0007669"/>
    <property type="project" value="TreeGrafter"/>
</dbReference>
<dbReference type="InterPro" id="IPR005225">
    <property type="entry name" value="Small_GTP-bd"/>
</dbReference>
<dbReference type="SMART" id="SM00320">
    <property type="entry name" value="WD40"/>
    <property type="match status" value="7"/>
</dbReference>
<feature type="binding site" evidence="5">
    <location>
        <begin position="448"/>
        <end position="455"/>
    </location>
    <ligand>
        <name>GTP</name>
        <dbReference type="ChEBI" id="CHEBI:37565"/>
    </ligand>
</feature>
<feature type="compositionally biased region" description="Polar residues" evidence="8">
    <location>
        <begin position="618"/>
        <end position="629"/>
    </location>
</feature>
<dbReference type="OrthoDB" id="430301at2759"/>
<dbReference type="FunFam" id="2.130.10.10:FF:000010">
    <property type="entry name" value="Coatomer subunit alpha"/>
    <property type="match status" value="1"/>
</dbReference>
<proteinExistence type="predicted"/>
<evidence type="ECO:0000256" key="2">
    <source>
        <dbReference type="ARBA" id="ARBA00022737"/>
    </source>
</evidence>
<comment type="caution">
    <text evidence="9">The sequence shown here is derived from an EMBL/GenBank/DDBJ whole genome shotgun (WGS) entry which is preliminary data.</text>
</comment>
<dbReference type="Pfam" id="PF00400">
    <property type="entry name" value="WD40"/>
    <property type="match status" value="6"/>
</dbReference>
<protein>
    <submittedName>
        <fullName evidence="9">Coatomer subunit alpha-1</fullName>
    </submittedName>
</protein>
<feature type="repeat" description="WD" evidence="7">
    <location>
        <begin position="90"/>
        <end position="131"/>
    </location>
</feature>
<dbReference type="InterPro" id="IPR015943">
    <property type="entry name" value="WD40/YVTN_repeat-like_dom_sf"/>
</dbReference>
<evidence type="ECO:0000256" key="4">
    <source>
        <dbReference type="ARBA" id="ARBA00023134"/>
    </source>
</evidence>
<keyword evidence="6" id="KW-0479">Metal-binding</keyword>
<dbReference type="NCBIfam" id="TIGR00231">
    <property type="entry name" value="small_GTP"/>
    <property type="match status" value="1"/>
</dbReference>
<evidence type="ECO:0000256" key="3">
    <source>
        <dbReference type="ARBA" id="ARBA00022741"/>
    </source>
</evidence>
<dbReference type="GO" id="GO:0046872">
    <property type="term" value="F:metal ion binding"/>
    <property type="evidence" value="ECO:0007669"/>
    <property type="project" value="UniProtKB-KW"/>
</dbReference>
<dbReference type="SMART" id="SM00177">
    <property type="entry name" value="ARF"/>
    <property type="match status" value="1"/>
</dbReference>
<dbReference type="Gene3D" id="3.40.50.300">
    <property type="entry name" value="P-loop containing nucleotide triphosphate hydrolases"/>
    <property type="match status" value="1"/>
</dbReference>
<dbReference type="GO" id="GO:0005525">
    <property type="term" value="F:GTP binding"/>
    <property type="evidence" value="ECO:0007669"/>
    <property type="project" value="UniProtKB-KW"/>
</dbReference>
<feature type="repeat" description="WD" evidence="7">
    <location>
        <begin position="48"/>
        <end position="89"/>
    </location>
</feature>
<dbReference type="GO" id="GO:0030126">
    <property type="term" value="C:COPI vesicle coat"/>
    <property type="evidence" value="ECO:0007669"/>
    <property type="project" value="TreeGrafter"/>
</dbReference>
<dbReference type="SUPFAM" id="SSF52540">
    <property type="entry name" value="P-loop containing nucleoside triphosphate hydrolases"/>
    <property type="match status" value="1"/>
</dbReference>
<feature type="region of interest" description="Disordered" evidence="8">
    <location>
        <begin position="994"/>
        <end position="1022"/>
    </location>
</feature>
<feature type="region of interest" description="Disordered" evidence="8">
    <location>
        <begin position="903"/>
        <end position="922"/>
    </location>
</feature>
<dbReference type="Gene3D" id="2.130.10.10">
    <property type="entry name" value="YVTN repeat-like/Quinoprotein amine dehydrogenase"/>
    <property type="match status" value="1"/>
</dbReference>
<keyword evidence="3 5" id="KW-0547">Nucleotide-binding</keyword>
<dbReference type="Proteomes" id="UP000186817">
    <property type="component" value="Unassembled WGS sequence"/>
</dbReference>
<dbReference type="PRINTS" id="PR00320">
    <property type="entry name" value="GPROTEINBRPT"/>
</dbReference>
<organism evidence="9 10">
    <name type="scientific">Symbiodinium microadriaticum</name>
    <name type="common">Dinoflagellate</name>
    <name type="synonym">Zooxanthella microadriatica</name>
    <dbReference type="NCBI Taxonomy" id="2951"/>
    <lineage>
        <taxon>Eukaryota</taxon>
        <taxon>Sar</taxon>
        <taxon>Alveolata</taxon>
        <taxon>Dinophyceae</taxon>
        <taxon>Suessiales</taxon>
        <taxon>Symbiodiniaceae</taxon>
        <taxon>Symbiodinium</taxon>
    </lineage>
</organism>
<evidence type="ECO:0000256" key="7">
    <source>
        <dbReference type="PROSITE-ProRule" id="PRU00221"/>
    </source>
</evidence>
<sequence length="1022" mass="113325">MLVKCETKSNRVKGLSFHPKLSWILASLHNGTIQLWDYRIGSLIDKFEEHEGGPVRGICFHLSQPLFVSGGDDYKIKVWNYKLRRCIFTLLGHLDYIRTVEFHDEYPWILSASDDQTIRIWNWQSRSCIAVLTGHNHYVMCAHFHPKEDLVVSASLDQTVRVWDTSGLRDKTVAIGSSMGGMGAPGKGANDVFGTSDAVVKYVLEGHDRGVNWASFHPTLPLIVSGADDRLIKLWRMNDTKAWEVDTLRGHFNNVSCVMFHPKKELILSNSEDRTIRVWDVTKRTGIHTFRRENDRFWIITAHRSSNLIAVGHDAGMVVFKLDCERPLAQCHGHSLFVVQDREVQVVDLDKGLKGVQLGSCRRAANAMTAGLKSLQFNTYNPTETNILVFYTQDGGCYDLFVGASNITADTNISPKQGNAQGLVGGNITLTSEQVTIMKKHRNIVLCGPNAAGKTTLLYKLKLPNEKITVMPTIGFNVESIQYNLQVFDIWDLGLRSKARPLVRHYIPTCHAVALMIDVHDDDWLDAEDFFELILHNLDDHNLHVPLLIWVNKMDLPVKVQPHEVCERLKLEQHARCRPIHVQPCIALKDEGLKEGLDFLGAAIAGEIPFGLTLASTPETSKPASTTRGITPPAKPSPAGGEVPKSDEVFLEAFEAGELPSFGPKEMMRLAFLQRRRGGTAQMTLQAAKLAGYVKHATRMHFWASRVFETPLESAETSLAFLAKHPDLFPEDADAQEALVAAAYSERVDTDPTWALVAQPPDRRHSGREADAAFLARVEELMIEADELSSFRSLVRLAFTLLCQQDRKSAIKRLDTALQKLAEGWTTPAGESALRPFHETRQYVALQLAHLALTQCPELKTGSFSKLEERCPDLCDEDCIFKYYSEEVLQNGRKAFVPPDREPLPSVVKVPDQRHGSGSGQFDSLTKAPGPYLVASVALVAVELRSYAYQHPYEWVVSAEQMAGAAAVQHLGGSSASSGTESLVVLAASADQPSLGPADAAEELELESESSTWSSVLVGTSS</sequence>
<keyword evidence="4 5" id="KW-0342">GTP-binding</keyword>
<feature type="region of interest" description="Disordered" evidence="8">
    <location>
        <begin position="618"/>
        <end position="644"/>
    </location>
</feature>
<keyword evidence="1 7" id="KW-0853">WD repeat</keyword>
<accession>A0A1Q9DJU2</accession>
<gene>
    <name evidence="9" type="ORF">AK812_SmicGene22430</name>
</gene>
<evidence type="ECO:0000256" key="5">
    <source>
        <dbReference type="PIRSR" id="PIRSR606689-1"/>
    </source>
</evidence>
<feature type="repeat" description="WD" evidence="7">
    <location>
        <begin position="132"/>
        <end position="164"/>
    </location>
</feature>
<keyword evidence="6" id="KW-0460">Magnesium</keyword>
<dbReference type="PROSITE" id="PS51417">
    <property type="entry name" value="ARF"/>
    <property type="match status" value="1"/>
</dbReference>
<dbReference type="InterPro" id="IPR020472">
    <property type="entry name" value="WD40_PAC1"/>
</dbReference>
<dbReference type="GO" id="GO:0006886">
    <property type="term" value="P:intracellular protein transport"/>
    <property type="evidence" value="ECO:0007669"/>
    <property type="project" value="TreeGrafter"/>
</dbReference>
<keyword evidence="2" id="KW-0677">Repeat</keyword>
<dbReference type="GO" id="GO:0006891">
    <property type="term" value="P:intra-Golgi vesicle-mediated transport"/>
    <property type="evidence" value="ECO:0007669"/>
    <property type="project" value="TreeGrafter"/>
</dbReference>
<dbReference type="SMART" id="SM00178">
    <property type="entry name" value="SAR"/>
    <property type="match status" value="1"/>
</dbReference>
<dbReference type="PANTHER" id="PTHR19876">
    <property type="entry name" value="COATOMER"/>
    <property type="match status" value="1"/>
</dbReference>
<dbReference type="PROSITE" id="PS50294">
    <property type="entry name" value="WD_REPEATS_REGION"/>
    <property type="match status" value="4"/>
</dbReference>
<evidence type="ECO:0000256" key="6">
    <source>
        <dbReference type="PIRSR" id="PIRSR606689-2"/>
    </source>
</evidence>
<dbReference type="PRINTS" id="PR00328">
    <property type="entry name" value="SAR1GTPBP"/>
</dbReference>
<dbReference type="GO" id="GO:0006890">
    <property type="term" value="P:retrograde vesicle-mediated transport, Golgi to endoplasmic reticulum"/>
    <property type="evidence" value="ECO:0007669"/>
    <property type="project" value="TreeGrafter"/>
</dbReference>
<evidence type="ECO:0000313" key="10">
    <source>
        <dbReference type="Proteomes" id="UP000186817"/>
    </source>
</evidence>
<dbReference type="InterPro" id="IPR050844">
    <property type="entry name" value="Coatomer_complex_subunit"/>
</dbReference>
<dbReference type="InterPro" id="IPR036322">
    <property type="entry name" value="WD40_repeat_dom_sf"/>
</dbReference>
<dbReference type="EMBL" id="LSRX01000502">
    <property type="protein sequence ID" value="OLP95428.1"/>
    <property type="molecule type" value="Genomic_DNA"/>
</dbReference>
<dbReference type="AlphaFoldDB" id="A0A1Q9DJU2"/>
<feature type="binding site" evidence="6">
    <location>
        <position position="473"/>
    </location>
    <ligand>
        <name>Mg(2+)</name>
        <dbReference type="ChEBI" id="CHEBI:18420"/>
    </ligand>
</feature>
<dbReference type="PROSITE" id="PS50082">
    <property type="entry name" value="WD_REPEATS_2"/>
    <property type="match status" value="6"/>
</dbReference>
<feature type="binding site" evidence="5">
    <location>
        <begin position="552"/>
        <end position="555"/>
    </location>
    <ligand>
        <name>GTP</name>
        <dbReference type="ChEBI" id="CHEBI:37565"/>
    </ligand>
</feature>
<dbReference type="Pfam" id="PF00025">
    <property type="entry name" value="Arf"/>
    <property type="match status" value="1"/>
</dbReference>
<dbReference type="CDD" id="cd00878">
    <property type="entry name" value="Arf_Arl"/>
    <property type="match status" value="1"/>
</dbReference>
<evidence type="ECO:0000256" key="8">
    <source>
        <dbReference type="SAM" id="MobiDB-lite"/>
    </source>
</evidence>
<dbReference type="CDD" id="cd00200">
    <property type="entry name" value="WD40"/>
    <property type="match status" value="1"/>
</dbReference>
<feature type="binding site" evidence="6">
    <location>
        <position position="455"/>
    </location>
    <ligand>
        <name>Mg(2+)</name>
        <dbReference type="ChEBI" id="CHEBI:18420"/>
    </ligand>
</feature>
<keyword evidence="10" id="KW-1185">Reference proteome</keyword>
<dbReference type="PANTHER" id="PTHR19876:SF1">
    <property type="entry name" value="COATOMER SUBUNIT ALPHA"/>
    <property type="match status" value="1"/>
</dbReference>
<reference evidence="9 10" key="1">
    <citation type="submission" date="2016-02" db="EMBL/GenBank/DDBJ databases">
        <title>Genome analysis of coral dinoflagellate symbionts highlights evolutionary adaptations to a symbiotic lifestyle.</title>
        <authorList>
            <person name="Aranda M."/>
            <person name="Li Y."/>
            <person name="Liew Y.J."/>
            <person name="Baumgarten S."/>
            <person name="Simakov O."/>
            <person name="Wilson M."/>
            <person name="Piel J."/>
            <person name="Ashoor H."/>
            <person name="Bougouffa S."/>
            <person name="Bajic V.B."/>
            <person name="Ryu T."/>
            <person name="Ravasi T."/>
            <person name="Bayer T."/>
            <person name="Micklem G."/>
            <person name="Kim H."/>
            <person name="Bhak J."/>
            <person name="Lajeunesse T.C."/>
            <person name="Voolstra C.R."/>
        </authorList>
    </citation>
    <scope>NUCLEOTIDE SEQUENCE [LARGE SCALE GENOMIC DNA]</scope>
    <source>
        <strain evidence="9 10">CCMP2467</strain>
    </source>
</reference>
<dbReference type="SUPFAM" id="SSF50978">
    <property type="entry name" value="WD40 repeat-like"/>
    <property type="match status" value="1"/>
</dbReference>
<dbReference type="InterPro" id="IPR027417">
    <property type="entry name" value="P-loop_NTPase"/>
</dbReference>